<name>A0A058ZJM6_9RHOB</name>
<gene>
    <name evidence="3" type="ORF">ATO10_14479</name>
</gene>
<comment type="caution">
    <text evidence="3">The sequence shown here is derived from an EMBL/GenBank/DDBJ whole genome shotgun (WGS) entry which is preliminary data.</text>
</comment>
<evidence type="ECO:0000313" key="4">
    <source>
        <dbReference type="Proteomes" id="UP000024836"/>
    </source>
</evidence>
<reference evidence="3 4" key="1">
    <citation type="submission" date="2013-04" db="EMBL/GenBank/DDBJ databases">
        <title>Shimia sp. 22II-S11-Z10 Genome Sequencing.</title>
        <authorList>
            <person name="Lai Q."/>
            <person name="Li G."/>
            <person name="Shao Z."/>
        </authorList>
    </citation>
    <scope>NUCLEOTIDE SEQUENCE [LARGE SCALE GENOMIC DNA]</scope>
    <source>
        <strain evidence="4">22II-S11-Z10</strain>
    </source>
</reference>
<proteinExistence type="inferred from homology"/>
<dbReference type="SUPFAM" id="SSF143120">
    <property type="entry name" value="YefM-like"/>
    <property type="match status" value="1"/>
</dbReference>
<dbReference type="STRING" id="1461693.ATO10_14479"/>
<dbReference type="Proteomes" id="UP000024836">
    <property type="component" value="Unassembled WGS sequence"/>
</dbReference>
<dbReference type="NCBIfam" id="TIGR01552">
    <property type="entry name" value="phd_fam"/>
    <property type="match status" value="1"/>
</dbReference>
<dbReference type="EMBL" id="AQQY01000012">
    <property type="protein sequence ID" value="KCV81016.1"/>
    <property type="molecule type" value="Genomic_DNA"/>
</dbReference>
<comment type="function">
    <text evidence="2">Antitoxin component of a type II toxin-antitoxin (TA) system.</text>
</comment>
<dbReference type="RefSeq" id="WP_035252918.1">
    <property type="nucleotide sequence ID" value="NZ_AQQY01000012.1"/>
</dbReference>
<organism evidence="3 4">
    <name type="scientific">Actibacterium atlanticum</name>
    <dbReference type="NCBI Taxonomy" id="1461693"/>
    <lineage>
        <taxon>Bacteria</taxon>
        <taxon>Pseudomonadati</taxon>
        <taxon>Pseudomonadota</taxon>
        <taxon>Alphaproteobacteria</taxon>
        <taxon>Rhodobacterales</taxon>
        <taxon>Roseobacteraceae</taxon>
        <taxon>Actibacterium</taxon>
    </lineage>
</organism>
<dbReference type="OrthoDB" id="517402at2"/>
<sequence>MIARIQVTDVRPRLTELLDRVENGSEKLLLTRYGKPVAALVSMADFDRVWEAEEEELYGPRDPETGRRPGPLLRISSALEGRGWNWWRR</sequence>
<dbReference type="AlphaFoldDB" id="A0A058ZJM6"/>
<accession>A0A058ZJM6</accession>
<protein>
    <recommendedName>
        <fullName evidence="2">Antitoxin</fullName>
    </recommendedName>
</protein>
<dbReference type="InterPro" id="IPR036165">
    <property type="entry name" value="YefM-like_sf"/>
</dbReference>
<evidence type="ECO:0000313" key="3">
    <source>
        <dbReference type="EMBL" id="KCV81016.1"/>
    </source>
</evidence>
<comment type="similarity">
    <text evidence="1 2">Belongs to the phD/YefM antitoxin family.</text>
</comment>
<evidence type="ECO:0000256" key="1">
    <source>
        <dbReference type="ARBA" id="ARBA00009981"/>
    </source>
</evidence>
<dbReference type="Gene3D" id="3.40.1620.10">
    <property type="entry name" value="YefM-like domain"/>
    <property type="match status" value="1"/>
</dbReference>
<dbReference type="InterPro" id="IPR006442">
    <property type="entry name" value="Antitoxin_Phd/YefM"/>
</dbReference>
<dbReference type="Pfam" id="PF02604">
    <property type="entry name" value="PhdYeFM_antitox"/>
    <property type="match status" value="1"/>
</dbReference>
<keyword evidence="4" id="KW-1185">Reference proteome</keyword>
<evidence type="ECO:0000256" key="2">
    <source>
        <dbReference type="RuleBase" id="RU362080"/>
    </source>
</evidence>